<keyword evidence="3" id="KW-1185">Reference proteome</keyword>
<name>A0A9D3Y6I1_DREPO</name>
<gene>
    <name evidence="2" type="ORF">DPMN_193204</name>
</gene>
<organism evidence="2 3">
    <name type="scientific">Dreissena polymorpha</name>
    <name type="common">Zebra mussel</name>
    <name type="synonym">Mytilus polymorpha</name>
    <dbReference type="NCBI Taxonomy" id="45954"/>
    <lineage>
        <taxon>Eukaryota</taxon>
        <taxon>Metazoa</taxon>
        <taxon>Spiralia</taxon>
        <taxon>Lophotrochozoa</taxon>
        <taxon>Mollusca</taxon>
        <taxon>Bivalvia</taxon>
        <taxon>Autobranchia</taxon>
        <taxon>Heteroconchia</taxon>
        <taxon>Euheterodonta</taxon>
        <taxon>Imparidentia</taxon>
        <taxon>Neoheterodontei</taxon>
        <taxon>Myida</taxon>
        <taxon>Dreissenoidea</taxon>
        <taxon>Dreissenidae</taxon>
        <taxon>Dreissena</taxon>
    </lineage>
</organism>
<feature type="region of interest" description="Disordered" evidence="1">
    <location>
        <begin position="20"/>
        <end position="61"/>
    </location>
</feature>
<dbReference type="EMBL" id="JAIWYP010000018">
    <property type="protein sequence ID" value="KAH3692868.1"/>
    <property type="molecule type" value="Genomic_DNA"/>
</dbReference>
<proteinExistence type="predicted"/>
<dbReference type="Proteomes" id="UP000828390">
    <property type="component" value="Unassembled WGS sequence"/>
</dbReference>
<feature type="compositionally biased region" description="Polar residues" evidence="1">
    <location>
        <begin position="29"/>
        <end position="38"/>
    </location>
</feature>
<sequence>MTPPRQHLLKNPQELVGFLAERKRVSAQRPPTQTSQPWNEYDAQPSQPWGDHDAGGTQEPFNADRESALKLRNELDSAVEALKSNEELEIIRVTMAADAQDLIESGSVPMCDHRSGGMDSDNADHLTRAIEDVAEQITKNDNRGKLGKYFLICFMMQISYLSCMLLIM</sequence>
<accession>A0A9D3Y6I1</accession>
<evidence type="ECO:0000313" key="3">
    <source>
        <dbReference type="Proteomes" id="UP000828390"/>
    </source>
</evidence>
<protein>
    <submittedName>
        <fullName evidence="2">Uncharacterized protein</fullName>
    </submittedName>
</protein>
<reference evidence="2" key="2">
    <citation type="submission" date="2020-11" db="EMBL/GenBank/DDBJ databases">
        <authorList>
            <person name="McCartney M.A."/>
            <person name="Auch B."/>
            <person name="Kono T."/>
            <person name="Mallez S."/>
            <person name="Becker A."/>
            <person name="Gohl D.M."/>
            <person name="Silverstein K.A.T."/>
            <person name="Koren S."/>
            <person name="Bechman K.B."/>
            <person name="Herman A."/>
            <person name="Abrahante J.E."/>
            <person name="Garbe J."/>
        </authorList>
    </citation>
    <scope>NUCLEOTIDE SEQUENCE</scope>
    <source>
        <strain evidence="2">Duluth1</strain>
        <tissue evidence="2">Whole animal</tissue>
    </source>
</reference>
<reference evidence="2" key="1">
    <citation type="journal article" date="2019" name="bioRxiv">
        <title>The Genome of the Zebra Mussel, Dreissena polymorpha: A Resource for Invasive Species Research.</title>
        <authorList>
            <person name="McCartney M.A."/>
            <person name="Auch B."/>
            <person name="Kono T."/>
            <person name="Mallez S."/>
            <person name="Zhang Y."/>
            <person name="Obille A."/>
            <person name="Becker A."/>
            <person name="Abrahante J.E."/>
            <person name="Garbe J."/>
            <person name="Badalamenti J.P."/>
            <person name="Herman A."/>
            <person name="Mangelson H."/>
            <person name="Liachko I."/>
            <person name="Sullivan S."/>
            <person name="Sone E.D."/>
            <person name="Koren S."/>
            <person name="Silverstein K.A.T."/>
            <person name="Beckman K.B."/>
            <person name="Gohl D.M."/>
        </authorList>
    </citation>
    <scope>NUCLEOTIDE SEQUENCE</scope>
    <source>
        <strain evidence="2">Duluth1</strain>
        <tissue evidence="2">Whole animal</tissue>
    </source>
</reference>
<evidence type="ECO:0000256" key="1">
    <source>
        <dbReference type="SAM" id="MobiDB-lite"/>
    </source>
</evidence>
<dbReference type="AlphaFoldDB" id="A0A9D3Y6I1"/>
<comment type="caution">
    <text evidence="2">The sequence shown here is derived from an EMBL/GenBank/DDBJ whole genome shotgun (WGS) entry which is preliminary data.</text>
</comment>
<evidence type="ECO:0000313" key="2">
    <source>
        <dbReference type="EMBL" id="KAH3692868.1"/>
    </source>
</evidence>